<comment type="caution">
    <text evidence="1">The sequence shown here is derived from an EMBL/GenBank/DDBJ whole genome shotgun (WGS) entry which is preliminary data.</text>
</comment>
<evidence type="ECO:0000313" key="1">
    <source>
        <dbReference type="EMBL" id="GHG73134.1"/>
    </source>
</evidence>
<dbReference type="Pfam" id="PF14081">
    <property type="entry name" value="DUF4262"/>
    <property type="match status" value="1"/>
</dbReference>
<protein>
    <recommendedName>
        <fullName evidence="3">DUF4262 domain-containing protein</fullName>
    </recommendedName>
</protein>
<dbReference type="EMBL" id="BNAO01000007">
    <property type="protein sequence ID" value="GHG73134.1"/>
    <property type="molecule type" value="Genomic_DNA"/>
</dbReference>
<gene>
    <name evidence="1" type="ORF">GCM10010919_25710</name>
</gene>
<name>A0ABQ3L0Z6_9ALTE</name>
<reference evidence="2" key="1">
    <citation type="journal article" date="2019" name="Int. J. Syst. Evol. Microbiol.">
        <title>The Global Catalogue of Microorganisms (GCM) 10K type strain sequencing project: providing services to taxonomists for standard genome sequencing and annotation.</title>
        <authorList>
            <consortium name="The Broad Institute Genomics Platform"/>
            <consortium name="The Broad Institute Genome Sequencing Center for Infectious Disease"/>
            <person name="Wu L."/>
            <person name="Ma J."/>
        </authorList>
    </citation>
    <scope>NUCLEOTIDE SEQUENCE [LARGE SCALE GENOMIC DNA]</scope>
    <source>
        <strain evidence="2">CGMCC 1.7003</strain>
    </source>
</reference>
<accession>A0ABQ3L0Z6</accession>
<keyword evidence="2" id="KW-1185">Reference proteome</keyword>
<organism evidence="1 2">
    <name type="scientific">Alishewanella longhuensis</name>
    <dbReference type="NCBI Taxonomy" id="1091037"/>
    <lineage>
        <taxon>Bacteria</taxon>
        <taxon>Pseudomonadati</taxon>
        <taxon>Pseudomonadota</taxon>
        <taxon>Gammaproteobacteria</taxon>
        <taxon>Alteromonadales</taxon>
        <taxon>Alteromonadaceae</taxon>
        <taxon>Alishewanella</taxon>
    </lineage>
</organism>
<dbReference type="Proteomes" id="UP000659697">
    <property type="component" value="Unassembled WGS sequence"/>
</dbReference>
<dbReference type="RefSeq" id="WP_189433431.1">
    <property type="nucleotide sequence ID" value="NZ_BNAO01000007.1"/>
</dbReference>
<evidence type="ECO:0008006" key="3">
    <source>
        <dbReference type="Google" id="ProtNLM"/>
    </source>
</evidence>
<dbReference type="InterPro" id="IPR025358">
    <property type="entry name" value="DUF4262"/>
</dbReference>
<sequence>MNKAEIEITDNIKKHGCHVTSVFDRKGEEPRFTYTIGVYQEENQPELIIVGLNHELGAWIANEYNRRIQSDEIFQEGNYYSGFLDGFEVCFRVVAEKYKREFMLSCNWLYKDTNYPALQLIYPSVNGVWPWHKDASENFKSLQPSFQDISAW</sequence>
<proteinExistence type="predicted"/>
<evidence type="ECO:0000313" key="2">
    <source>
        <dbReference type="Proteomes" id="UP000659697"/>
    </source>
</evidence>